<gene>
    <name evidence="1" type="ORF">AS033_12020</name>
    <name evidence="2" type="ORF">SZL87_13410</name>
</gene>
<evidence type="ECO:0000313" key="2">
    <source>
        <dbReference type="EMBL" id="MEI4463418.1"/>
    </source>
</evidence>
<dbReference type="EMBL" id="JBAWKY010000004">
    <property type="protein sequence ID" value="MEI4463418.1"/>
    <property type="molecule type" value="Genomic_DNA"/>
</dbReference>
<protein>
    <recommendedName>
        <fullName evidence="5">Polyketide cyclase</fullName>
    </recommendedName>
</protein>
<evidence type="ECO:0008006" key="5">
    <source>
        <dbReference type="Google" id="ProtNLM"/>
    </source>
</evidence>
<accession>A0A0V8GDG7</accession>
<dbReference type="GeneID" id="90838018"/>
<dbReference type="EMBL" id="LNQL01000004">
    <property type="protein sequence ID" value="KSU48344.1"/>
    <property type="molecule type" value="Genomic_DNA"/>
</dbReference>
<reference evidence="2 4" key="2">
    <citation type="submission" date="2023-12" db="EMBL/GenBank/DDBJ databases">
        <authorList>
            <person name="Easwaran N."/>
            <person name="Lazarus H.P.S."/>
        </authorList>
    </citation>
    <scope>NUCLEOTIDE SEQUENCE [LARGE SCALE GENOMIC DNA]</scope>
    <source>
        <strain evidence="2 4">VIT-2023</strain>
    </source>
</reference>
<dbReference type="InterPro" id="IPR023393">
    <property type="entry name" value="START-like_dom_sf"/>
</dbReference>
<comment type="caution">
    <text evidence="1">The sequence shown here is derived from an EMBL/GenBank/DDBJ whole genome shotgun (WGS) entry which is preliminary data.</text>
</comment>
<dbReference type="RefSeq" id="WP_023469781.1">
    <property type="nucleotide sequence ID" value="NZ_FMYN01000004.1"/>
</dbReference>
<keyword evidence="4" id="KW-1185">Reference proteome</keyword>
<sequence>MITWREERQLDIPIEEAWHLFDHTRLQRLIPNVVQHEVIERKPGVVGSTYRQTYMQGNRLETYIVTDLAYTNEPDFKQNTIGFTLAKIFKIEMTFTLKPIDHDRCLLIYTGKNEGANFVGKSLLSLGGERENEKIVHGLLQRVEEEAAKQKKNNA</sequence>
<dbReference type="SUPFAM" id="SSF55961">
    <property type="entry name" value="Bet v1-like"/>
    <property type="match status" value="1"/>
</dbReference>
<evidence type="ECO:0000313" key="3">
    <source>
        <dbReference type="Proteomes" id="UP000053797"/>
    </source>
</evidence>
<dbReference type="Proteomes" id="UP000053797">
    <property type="component" value="Unassembled WGS sequence"/>
</dbReference>
<proteinExistence type="predicted"/>
<dbReference type="OrthoDB" id="2360771at2"/>
<evidence type="ECO:0000313" key="1">
    <source>
        <dbReference type="EMBL" id="KSU48344.1"/>
    </source>
</evidence>
<name>A0A0V8GDG7_9BACL</name>
<reference evidence="1 3" key="1">
    <citation type="journal article" date="2015" name="Int. J. Syst. Evol. Microbiol.">
        <title>Exiguobacterium enclense sp. nov., isolated from sediment.</title>
        <authorList>
            <person name="Dastager S.G."/>
            <person name="Mawlankar R."/>
            <person name="Sonalkar V.V."/>
            <person name="Thorat M.N."/>
            <person name="Mual P."/>
            <person name="Verma A."/>
            <person name="Krishnamurthi S."/>
            <person name="Tang S.K."/>
            <person name="Li W.J."/>
        </authorList>
    </citation>
    <scope>NUCLEOTIDE SEQUENCE [LARGE SCALE GENOMIC DNA]</scope>
    <source>
        <strain evidence="1 3">NIO-1109</strain>
    </source>
</reference>
<organism evidence="1 3">
    <name type="scientific">Exiguobacterium indicum</name>
    <dbReference type="NCBI Taxonomy" id="296995"/>
    <lineage>
        <taxon>Bacteria</taxon>
        <taxon>Bacillati</taxon>
        <taxon>Bacillota</taxon>
        <taxon>Bacilli</taxon>
        <taxon>Bacillales</taxon>
        <taxon>Bacillales Family XII. Incertae Sedis</taxon>
        <taxon>Exiguobacterium</taxon>
    </lineage>
</organism>
<dbReference type="Gene3D" id="3.30.530.20">
    <property type="match status" value="1"/>
</dbReference>
<evidence type="ECO:0000313" key="4">
    <source>
        <dbReference type="Proteomes" id="UP001387110"/>
    </source>
</evidence>
<dbReference type="AlphaFoldDB" id="A0A0V8GDG7"/>
<dbReference type="Proteomes" id="UP001387110">
    <property type="component" value="Unassembled WGS sequence"/>
</dbReference>